<protein>
    <submittedName>
        <fullName evidence="1">Uncharacterized protein</fullName>
    </submittedName>
</protein>
<name>A0A5J4Q0T3_9ZZZZ</name>
<proteinExistence type="predicted"/>
<gene>
    <name evidence="1" type="ORF">EZS27_034433</name>
</gene>
<feature type="non-terminal residue" evidence="1">
    <location>
        <position position="1"/>
    </location>
</feature>
<accession>A0A5J4Q0T3</accession>
<organism evidence="1">
    <name type="scientific">termite gut metagenome</name>
    <dbReference type="NCBI Taxonomy" id="433724"/>
    <lineage>
        <taxon>unclassified sequences</taxon>
        <taxon>metagenomes</taxon>
        <taxon>organismal metagenomes</taxon>
    </lineage>
</organism>
<dbReference type="AlphaFoldDB" id="A0A5J4Q0T3"/>
<sequence length="24" mass="2707">DVDAPLFDCAVTEPIDVYHDEQNT</sequence>
<comment type="caution">
    <text evidence="1">The sequence shown here is derived from an EMBL/GenBank/DDBJ whole genome shotgun (WGS) entry which is preliminary data.</text>
</comment>
<reference evidence="1" key="1">
    <citation type="submission" date="2019-03" db="EMBL/GenBank/DDBJ databases">
        <title>Single cell metagenomics reveals metabolic interactions within the superorganism composed of flagellate Streblomastix strix and complex community of Bacteroidetes bacteria on its surface.</title>
        <authorList>
            <person name="Treitli S.C."/>
            <person name="Kolisko M."/>
            <person name="Husnik F."/>
            <person name="Keeling P."/>
            <person name="Hampl V."/>
        </authorList>
    </citation>
    <scope>NUCLEOTIDE SEQUENCE</scope>
    <source>
        <strain evidence="1">STM</strain>
    </source>
</reference>
<evidence type="ECO:0000313" key="1">
    <source>
        <dbReference type="EMBL" id="KAA6315052.1"/>
    </source>
</evidence>
<dbReference type="EMBL" id="SNRY01005402">
    <property type="protein sequence ID" value="KAA6315052.1"/>
    <property type="molecule type" value="Genomic_DNA"/>
</dbReference>